<dbReference type="Proteomes" id="UP000637383">
    <property type="component" value="Unassembled WGS sequence"/>
</dbReference>
<dbReference type="RefSeq" id="WP_190955695.1">
    <property type="nucleotide sequence ID" value="NZ_JACJTU010000011.1"/>
</dbReference>
<keyword evidence="2" id="KW-1185">Reference proteome</keyword>
<gene>
    <name evidence="1" type="ORF">H6H03_14165</name>
</gene>
<name>A0ABR8K6C0_9NOSO</name>
<proteinExistence type="predicted"/>
<organism evidence="1 2">
    <name type="scientific">Nostoc paludosum FACHB-159</name>
    <dbReference type="NCBI Taxonomy" id="2692908"/>
    <lineage>
        <taxon>Bacteria</taxon>
        <taxon>Bacillati</taxon>
        <taxon>Cyanobacteriota</taxon>
        <taxon>Cyanophyceae</taxon>
        <taxon>Nostocales</taxon>
        <taxon>Nostocaceae</taxon>
        <taxon>Nostoc</taxon>
    </lineage>
</organism>
<accession>A0ABR8K6C0</accession>
<sequence>MIPSYLTQRLNDLEDNIYKDFQLLKRYEDALRLERSPVLQLNYEKNIEDLKSSAIKHKQEADEVREQIVRVSGKLAFEEQNSINNRLDDISENIKILQKGQTDILNRLEQCREALLAYYDTTQRTIVSSIIQQLNQNQVYMAQILVEELEEQSLLKMQQILALLKDKFPAVSLSQTTLSQEVIQNQRIDIKDKLMLTIPFIPGIIGYDGEFEFRSSSNEKNAWDWVMLKVGRS</sequence>
<comment type="caution">
    <text evidence="1">The sequence shown here is derived from an EMBL/GenBank/DDBJ whole genome shotgun (WGS) entry which is preliminary data.</text>
</comment>
<protein>
    <submittedName>
        <fullName evidence="1">Uncharacterized protein</fullName>
    </submittedName>
</protein>
<reference evidence="1 2" key="1">
    <citation type="journal article" date="2020" name="ISME J.">
        <title>Comparative genomics reveals insights into cyanobacterial evolution and habitat adaptation.</title>
        <authorList>
            <person name="Chen M.Y."/>
            <person name="Teng W.K."/>
            <person name="Zhao L."/>
            <person name="Hu C.X."/>
            <person name="Zhou Y.K."/>
            <person name="Han B.P."/>
            <person name="Song L.R."/>
            <person name="Shu W.S."/>
        </authorList>
    </citation>
    <scope>NUCLEOTIDE SEQUENCE [LARGE SCALE GENOMIC DNA]</scope>
    <source>
        <strain evidence="1 2">FACHB-159</strain>
    </source>
</reference>
<evidence type="ECO:0000313" key="1">
    <source>
        <dbReference type="EMBL" id="MBD2735021.1"/>
    </source>
</evidence>
<evidence type="ECO:0000313" key="2">
    <source>
        <dbReference type="Proteomes" id="UP000637383"/>
    </source>
</evidence>
<dbReference type="EMBL" id="JACJTU010000011">
    <property type="protein sequence ID" value="MBD2735021.1"/>
    <property type="molecule type" value="Genomic_DNA"/>
</dbReference>